<name>A0ABW6CPI0_9CAUL</name>
<dbReference type="Proteomes" id="UP001598130">
    <property type="component" value="Unassembled WGS sequence"/>
</dbReference>
<keyword evidence="2" id="KW-1185">Reference proteome</keyword>
<dbReference type="EMBL" id="JAOTJD010000002">
    <property type="protein sequence ID" value="MFD3262738.1"/>
    <property type="molecule type" value="Genomic_DNA"/>
</dbReference>
<proteinExistence type="predicted"/>
<comment type="caution">
    <text evidence="1">The sequence shown here is derived from an EMBL/GenBank/DDBJ whole genome shotgun (WGS) entry which is preliminary data.</text>
</comment>
<evidence type="ECO:0000313" key="2">
    <source>
        <dbReference type="Proteomes" id="UP001598130"/>
    </source>
</evidence>
<sequence>MRFAGARPGEFANARIMIGASDRVGDIGPMFDTARTKLRNIIDQRRVAQAIWHDVEVLGWMRVGLAAGSPPDKPRWAISTNLMVCHGTLPYQGFGHALAEGWKSPGQTCVEPFDPAILVQESLAGSIQHATAPWHPSCDGNGAWPKEWISGLYEYVDGWSRSFQSLRIDIGPRDAKLTRHTPCAHVADEWIEPMPVIVGNDDFSTLRYPWS</sequence>
<gene>
    <name evidence="1" type="ORF">OCL97_02035</name>
</gene>
<protein>
    <submittedName>
        <fullName evidence="1">Uncharacterized protein</fullName>
    </submittedName>
</protein>
<organism evidence="1 2">
    <name type="scientific">Phenylobacterium ferrooxidans</name>
    <dbReference type="NCBI Taxonomy" id="2982689"/>
    <lineage>
        <taxon>Bacteria</taxon>
        <taxon>Pseudomonadati</taxon>
        <taxon>Pseudomonadota</taxon>
        <taxon>Alphaproteobacteria</taxon>
        <taxon>Caulobacterales</taxon>
        <taxon>Caulobacteraceae</taxon>
        <taxon>Phenylobacterium</taxon>
    </lineage>
</organism>
<evidence type="ECO:0000313" key="1">
    <source>
        <dbReference type="EMBL" id="MFD3262738.1"/>
    </source>
</evidence>
<reference evidence="1 2" key="1">
    <citation type="submission" date="2022-09" db="EMBL/GenBank/DDBJ databases">
        <title>New species of Phenylobacterium.</title>
        <authorList>
            <person name="Mieszkin S."/>
        </authorList>
    </citation>
    <scope>NUCLEOTIDE SEQUENCE [LARGE SCALE GENOMIC DNA]</scope>
    <source>
        <strain evidence="1 2">HK31-G</strain>
    </source>
</reference>
<dbReference type="RefSeq" id="WP_377367144.1">
    <property type="nucleotide sequence ID" value="NZ_JAOTJD010000002.1"/>
</dbReference>
<accession>A0ABW6CPI0</accession>